<evidence type="ECO:0000256" key="1">
    <source>
        <dbReference type="SAM" id="Phobius"/>
    </source>
</evidence>
<evidence type="ECO:0000313" key="3">
    <source>
        <dbReference type="Proteomes" id="UP000441399"/>
    </source>
</evidence>
<evidence type="ECO:0000313" key="2">
    <source>
        <dbReference type="EMBL" id="CAA0092254.1"/>
    </source>
</evidence>
<dbReference type="EMBL" id="CACSIO010000002">
    <property type="protein sequence ID" value="CAA0092254.1"/>
    <property type="molecule type" value="Genomic_DNA"/>
</dbReference>
<proteinExistence type="predicted"/>
<organism evidence="2 3">
    <name type="scientific">BD1-7 clade bacterium</name>
    <dbReference type="NCBI Taxonomy" id="2029982"/>
    <lineage>
        <taxon>Bacteria</taxon>
        <taxon>Pseudomonadati</taxon>
        <taxon>Pseudomonadota</taxon>
        <taxon>Gammaproteobacteria</taxon>
        <taxon>Cellvibrionales</taxon>
        <taxon>Spongiibacteraceae</taxon>
        <taxon>BD1-7 clade</taxon>
    </lineage>
</organism>
<keyword evidence="3" id="KW-1185">Reference proteome</keyword>
<dbReference type="AlphaFoldDB" id="A0A5S9NPE9"/>
<keyword evidence="1" id="KW-0812">Transmembrane</keyword>
<feature type="transmembrane region" description="Helical" evidence="1">
    <location>
        <begin position="6"/>
        <end position="22"/>
    </location>
</feature>
<keyword evidence="1" id="KW-1133">Transmembrane helix</keyword>
<reference evidence="2 3" key="1">
    <citation type="submission" date="2019-11" db="EMBL/GenBank/DDBJ databases">
        <authorList>
            <person name="Holert J."/>
        </authorList>
    </citation>
    <scope>NUCLEOTIDE SEQUENCE [LARGE SCALE GENOMIC DNA]</scope>
    <source>
        <strain evidence="2">SB11_3</strain>
    </source>
</reference>
<keyword evidence="1" id="KW-0472">Membrane</keyword>
<name>A0A5S9NPE9_9GAMM</name>
<dbReference type="Proteomes" id="UP000441399">
    <property type="component" value="Unassembled WGS sequence"/>
</dbReference>
<dbReference type="OrthoDB" id="9915777at2"/>
<accession>A0A5S9NPE9</accession>
<sequence length="68" mass="7764">MKQHSLTVIALSVAFIIGWFCISMQNREIAATDNLIQQTPLMEKKRVESSFQRHFSANAQSTASKYPY</sequence>
<protein>
    <submittedName>
        <fullName evidence="2">Uncharacterized protein</fullName>
    </submittedName>
</protein>
<gene>
    <name evidence="2" type="ORF">OPDIPICF_03783</name>
</gene>